<dbReference type="STRING" id="56216.A0A1A6HH04"/>
<evidence type="ECO:0000313" key="4">
    <source>
        <dbReference type="Proteomes" id="UP000092124"/>
    </source>
</evidence>
<dbReference type="InterPro" id="IPR038252">
    <property type="entry name" value="UBA_E1_C_sf"/>
</dbReference>
<reference evidence="3 4" key="1">
    <citation type="submission" date="2016-06" db="EMBL/GenBank/DDBJ databases">
        <title>The Draft Genome Sequence and Annotation of the Desert Woodrat Neotoma lepida.</title>
        <authorList>
            <person name="Campbell M."/>
            <person name="Oakeson K.F."/>
            <person name="Yandell M."/>
            <person name="Halpert J.R."/>
            <person name="Dearing D."/>
        </authorList>
    </citation>
    <scope>NUCLEOTIDE SEQUENCE [LARGE SCALE GENOMIC DNA]</scope>
    <source>
        <strain evidence="3">417</strain>
        <tissue evidence="3">Liver</tissue>
    </source>
</reference>
<gene>
    <name evidence="3" type="ORF">A6R68_20070</name>
</gene>
<feature type="region of interest" description="Disordered" evidence="1">
    <location>
        <begin position="128"/>
        <end position="171"/>
    </location>
</feature>
<organism evidence="3 4">
    <name type="scientific">Neotoma lepida</name>
    <name type="common">Desert woodrat</name>
    <dbReference type="NCBI Taxonomy" id="56216"/>
    <lineage>
        <taxon>Eukaryota</taxon>
        <taxon>Metazoa</taxon>
        <taxon>Chordata</taxon>
        <taxon>Craniata</taxon>
        <taxon>Vertebrata</taxon>
        <taxon>Euteleostomi</taxon>
        <taxon>Mammalia</taxon>
        <taxon>Eutheria</taxon>
        <taxon>Euarchontoglires</taxon>
        <taxon>Glires</taxon>
        <taxon>Rodentia</taxon>
        <taxon>Myomorpha</taxon>
        <taxon>Muroidea</taxon>
        <taxon>Cricetidae</taxon>
        <taxon>Neotominae</taxon>
        <taxon>Neotoma</taxon>
    </lineage>
</organism>
<evidence type="ECO:0000313" key="3">
    <source>
        <dbReference type="EMBL" id="OBS77541.1"/>
    </source>
</evidence>
<accession>A0A1A6HH04</accession>
<feature type="compositionally biased region" description="Basic and acidic residues" evidence="1">
    <location>
        <begin position="201"/>
        <end position="211"/>
    </location>
</feature>
<dbReference type="InterPro" id="IPR018965">
    <property type="entry name" value="Ub-activating_enz_E1_C"/>
</dbReference>
<dbReference type="Gene3D" id="3.10.290.60">
    <property type="entry name" value="Ubiquitin-activating enzyme E1, UFD domain"/>
    <property type="match status" value="1"/>
</dbReference>
<comment type="caution">
    <text evidence="3">The sequence shown here is derived from an EMBL/GenBank/DDBJ whole genome shotgun (WGS) entry which is preliminary data.</text>
</comment>
<protein>
    <recommendedName>
        <fullName evidence="2">Ubiquitin-activating enzyme E1 C-terminal domain-containing protein</fullName>
    </recommendedName>
</protein>
<proteinExistence type="predicted"/>
<evidence type="ECO:0000259" key="2">
    <source>
        <dbReference type="SMART" id="SM00985"/>
    </source>
</evidence>
<feature type="compositionally biased region" description="Polar residues" evidence="1">
    <location>
        <begin position="133"/>
        <end position="167"/>
    </location>
</feature>
<evidence type="ECO:0000256" key="1">
    <source>
        <dbReference type="SAM" id="MobiDB-lite"/>
    </source>
</evidence>
<feature type="region of interest" description="Disordered" evidence="1">
    <location>
        <begin position="201"/>
        <end position="234"/>
    </location>
</feature>
<feature type="non-terminal residue" evidence="3">
    <location>
        <position position="234"/>
    </location>
</feature>
<dbReference type="Proteomes" id="UP000092124">
    <property type="component" value="Unassembled WGS sequence"/>
</dbReference>
<dbReference type="EMBL" id="LZPO01029383">
    <property type="protein sequence ID" value="OBS77541.1"/>
    <property type="molecule type" value="Genomic_DNA"/>
</dbReference>
<name>A0A1A6HH04_NEOLE</name>
<keyword evidence="4" id="KW-1185">Reference proteome</keyword>
<sequence>MLSQGVSMLYSFFMPATKLKERLPQRMTEIVRRVSKRKLGHHVKTLVFELCCNSESGEDVEVPYTQRLKTPHREKYPNYKYRPHWRAKVLQRSDTLLPADASSKLYNLLQGDKNLLWISPLITVGQQEHSRTAGAQQDSRAIQQQHSSNLPPMTSPRNTQHSSSTSAKPCGSLMTLASAGMSQESEPLEVWVVLGVEPEPLRKLHPEDPPGRKQLHQSPGGWELSAKSRTPGAK</sequence>
<feature type="domain" description="Ubiquitin-activating enzyme E1 C-terminal" evidence="2">
    <location>
        <begin position="1"/>
        <end position="65"/>
    </location>
</feature>
<dbReference type="Pfam" id="PF09358">
    <property type="entry name" value="E1_UFD"/>
    <property type="match status" value="1"/>
</dbReference>
<dbReference type="SMART" id="SM00985">
    <property type="entry name" value="UBA_e1_C"/>
    <property type="match status" value="1"/>
</dbReference>
<dbReference type="AlphaFoldDB" id="A0A1A6HH04"/>
<dbReference type="OrthoDB" id="10252231at2759"/>